<feature type="binding site" evidence="4">
    <location>
        <begin position="221"/>
        <end position="226"/>
    </location>
    <ligand>
        <name>NAD(+)</name>
        <dbReference type="ChEBI" id="CHEBI:57540"/>
    </ligand>
</feature>
<feature type="domain" description="Aldehyde dehydrogenase" evidence="6">
    <location>
        <begin position="10"/>
        <end position="457"/>
    </location>
</feature>
<dbReference type="PROSITE" id="PS00687">
    <property type="entry name" value="ALDEHYDE_DEHYDR_GLU"/>
    <property type="match status" value="1"/>
</dbReference>
<dbReference type="EC" id="1.2.1.71" evidence="4"/>
<dbReference type="Gene3D" id="3.40.309.10">
    <property type="entry name" value="Aldehyde Dehydrogenase, Chain A, domain 2"/>
    <property type="match status" value="1"/>
</dbReference>
<dbReference type="PANTHER" id="PTHR11699">
    <property type="entry name" value="ALDEHYDE DEHYDROGENASE-RELATED"/>
    <property type="match status" value="1"/>
</dbReference>
<feature type="active site" evidence="4 5">
    <location>
        <position position="244"/>
    </location>
</feature>
<protein>
    <recommendedName>
        <fullName evidence="4">N-succinylglutamate 5-semialdehyde dehydrogenase</fullName>
        <ecNumber evidence="4">1.2.1.71</ecNumber>
    </recommendedName>
    <alternativeName>
        <fullName evidence="4">Succinylglutamic semialdehyde dehydrogenase</fullName>
        <shortName evidence="4">SGSD</shortName>
    </alternativeName>
</protein>
<evidence type="ECO:0000313" key="8">
    <source>
        <dbReference type="Proteomes" id="UP000016562"/>
    </source>
</evidence>
<evidence type="ECO:0000256" key="2">
    <source>
        <dbReference type="ARBA" id="ARBA00023002"/>
    </source>
</evidence>
<keyword evidence="3 4" id="KW-0520">NAD</keyword>
<keyword evidence="8" id="KW-1185">Reference proteome</keyword>
<comment type="function">
    <text evidence="4">Catalyzes the NAD-dependent reduction of succinylglutamate semialdehyde into succinylglutamate.</text>
</comment>
<dbReference type="InterPro" id="IPR016162">
    <property type="entry name" value="Ald_DH_N"/>
</dbReference>
<evidence type="ECO:0000259" key="6">
    <source>
        <dbReference type="Pfam" id="PF00171"/>
    </source>
</evidence>
<keyword evidence="1 4" id="KW-0056">Arginine metabolism</keyword>
<dbReference type="NCBIfam" id="TIGR03240">
    <property type="entry name" value="arg_catab_astD"/>
    <property type="match status" value="1"/>
</dbReference>
<dbReference type="InterPro" id="IPR029510">
    <property type="entry name" value="Ald_DH_CS_GLU"/>
</dbReference>
<keyword evidence="2 4" id="KW-0560">Oxidoreductase</keyword>
<dbReference type="InterPro" id="IPR016163">
    <property type="entry name" value="Ald_DH_C"/>
</dbReference>
<comment type="similarity">
    <text evidence="4">Belongs to the aldehyde dehydrogenase family. AstD subfamily.</text>
</comment>
<organism evidence="7 8">
    <name type="scientific">Vibrio ezurae NBRC 102218</name>
    <dbReference type="NCBI Taxonomy" id="1219080"/>
    <lineage>
        <taxon>Bacteria</taxon>
        <taxon>Pseudomonadati</taxon>
        <taxon>Pseudomonadota</taxon>
        <taxon>Gammaproteobacteria</taxon>
        <taxon>Vibrionales</taxon>
        <taxon>Vibrionaceae</taxon>
        <taxon>Vibrio</taxon>
    </lineage>
</organism>
<dbReference type="AlphaFoldDB" id="U3B3T4"/>
<dbReference type="PROSITE" id="PS00070">
    <property type="entry name" value="ALDEHYDE_DEHYDR_CYS"/>
    <property type="match status" value="1"/>
</dbReference>
<dbReference type="HAMAP" id="MF_01174">
    <property type="entry name" value="Aldedh_AstD"/>
    <property type="match status" value="1"/>
</dbReference>
<name>U3B3T4_9VIBR</name>
<dbReference type="SUPFAM" id="SSF53720">
    <property type="entry name" value="ALDH-like"/>
    <property type="match status" value="1"/>
</dbReference>
<evidence type="ECO:0000256" key="5">
    <source>
        <dbReference type="PROSITE-ProRule" id="PRU10007"/>
    </source>
</evidence>
<dbReference type="InterPro" id="IPR017649">
    <property type="entry name" value="SuccinylGlu_semiald_DH_AstD"/>
</dbReference>
<comment type="caution">
    <text evidence="7">The sequence shown here is derived from an EMBL/GenBank/DDBJ whole genome shotgun (WGS) entry which is preliminary data.</text>
</comment>
<dbReference type="InterPro" id="IPR016160">
    <property type="entry name" value="Ald_DH_CS_CYS"/>
</dbReference>
<dbReference type="FunFam" id="3.40.605.10:FF:000010">
    <property type="entry name" value="N-succinylglutamate 5-semialdehyde dehydrogenase"/>
    <property type="match status" value="1"/>
</dbReference>
<evidence type="ECO:0000313" key="7">
    <source>
        <dbReference type="EMBL" id="GAD80590.1"/>
    </source>
</evidence>
<dbReference type="CDD" id="cd07095">
    <property type="entry name" value="ALDH_SGSD_AstD"/>
    <property type="match status" value="1"/>
</dbReference>
<dbReference type="NCBIfam" id="NF006992">
    <property type="entry name" value="PRK09457.1"/>
    <property type="match status" value="1"/>
</dbReference>
<dbReference type="Gene3D" id="3.40.605.10">
    <property type="entry name" value="Aldehyde Dehydrogenase, Chain A, domain 1"/>
    <property type="match status" value="1"/>
</dbReference>
<dbReference type="Pfam" id="PF00171">
    <property type="entry name" value="Aldedh"/>
    <property type="match status" value="1"/>
</dbReference>
<reference evidence="7 8" key="1">
    <citation type="submission" date="2013-09" db="EMBL/GenBank/DDBJ databases">
        <title>Whole genome shotgun sequence of Vibrio ezurae NBRC 102218.</title>
        <authorList>
            <person name="Yoshida I."/>
            <person name="Hosoyama A."/>
            <person name="Numata M."/>
            <person name="Hashimoto M."/>
            <person name="Hosoyama Y."/>
            <person name="Tsuchikane K."/>
            <person name="Noguchi M."/>
            <person name="Hirakata S."/>
            <person name="Ichikawa N."/>
            <person name="Ohji S."/>
            <person name="Yamazoe A."/>
            <person name="Fujita N."/>
        </authorList>
    </citation>
    <scope>NUCLEOTIDE SEQUENCE [LARGE SCALE GENOMIC DNA]</scope>
    <source>
        <strain evidence="7 8">NBRC 102218</strain>
    </source>
</reference>
<comment type="pathway">
    <text evidence="4">Amino-acid degradation; L-arginine degradation via AST pathway; L-glutamate and succinate from L-arginine: step 4/5.</text>
</comment>
<accession>U3B3T4</accession>
<dbReference type="UniPathway" id="UPA00185">
    <property type="reaction ID" value="UER00282"/>
</dbReference>
<dbReference type="GO" id="GO:0019544">
    <property type="term" value="P:L-arginine catabolic process to L-glutamate"/>
    <property type="evidence" value="ECO:0007669"/>
    <property type="project" value="UniProtKB-UniRule"/>
</dbReference>
<dbReference type="eggNOG" id="COG1012">
    <property type="taxonomic scope" value="Bacteria"/>
</dbReference>
<dbReference type="GO" id="GO:0019545">
    <property type="term" value="P:L-arginine catabolic process to succinate"/>
    <property type="evidence" value="ECO:0007669"/>
    <property type="project" value="UniProtKB-UniRule"/>
</dbReference>
<proteinExistence type="inferred from homology"/>
<dbReference type="InterPro" id="IPR015590">
    <property type="entry name" value="Aldehyde_DH_dom"/>
</dbReference>
<comment type="catalytic activity">
    <reaction evidence="4">
        <text>N-succinyl-L-glutamate 5-semialdehyde + NAD(+) + H2O = N-succinyl-L-glutamate + NADH + 2 H(+)</text>
        <dbReference type="Rhea" id="RHEA:10812"/>
        <dbReference type="ChEBI" id="CHEBI:15377"/>
        <dbReference type="ChEBI" id="CHEBI:15378"/>
        <dbReference type="ChEBI" id="CHEBI:57540"/>
        <dbReference type="ChEBI" id="CHEBI:57945"/>
        <dbReference type="ChEBI" id="CHEBI:58520"/>
        <dbReference type="ChEBI" id="CHEBI:58763"/>
        <dbReference type="EC" id="1.2.1.71"/>
    </reaction>
</comment>
<dbReference type="OrthoDB" id="9812625at2"/>
<dbReference type="RefSeq" id="WP_021714296.1">
    <property type="nucleotide sequence ID" value="NZ_BATM01000037.1"/>
</dbReference>
<gene>
    <name evidence="4 7" type="primary">astD</name>
    <name evidence="7" type="ORF">VEZ01S_37_01550</name>
</gene>
<evidence type="ECO:0000256" key="1">
    <source>
        <dbReference type="ARBA" id="ARBA00022503"/>
    </source>
</evidence>
<dbReference type="GO" id="GO:0043824">
    <property type="term" value="F:succinylglutamate-semialdehyde dehydrogenase activity"/>
    <property type="evidence" value="ECO:0007669"/>
    <property type="project" value="UniProtKB-EC"/>
</dbReference>
<sequence length="487" mass="52497">MQTHFVAGEWISGQGSEIHSISPYNSEVIWQGHAASKGQVELAVSSARHAFISWKKRTYDEREKIIVRFAELVKENAPLIAETVAKETGKPLWETRTEAAAMAGKIALSIQSYHERTGTKHKQVAGNDVTLQHRPLGVLAVFGPYNFPVHLPNGHIVPALLAGNSVVFKPSDLTPLCGELAVKLWQEAGLPAGVINLVQGAKDTGMALAESTQIDGLLFTGSANTGHILHRQFAGQPDKMLALEMGGNNPLIVSEQFGELDAAVHTIIQSAFISAGQRCTCARRLYIPAGERGDALLTRLIEVTAKLKMDQPFAQSQPFMGTLISRSSAEQIVAAKHSLIELGAKPLLDGQLLSDAFLSPIILEVTDISDLPDEEYFGPLLQVVRFTQFKDAVTQANNTKYGLSAGLISTCDDQWLFFLDEIRAGIVNRNRPITGASGDAPFGGPGASGNLRPSAFYAADYCAYPMASIQGDTPILPETLSPGIQFD</sequence>
<dbReference type="Proteomes" id="UP000016562">
    <property type="component" value="Unassembled WGS sequence"/>
</dbReference>
<evidence type="ECO:0000256" key="3">
    <source>
        <dbReference type="ARBA" id="ARBA00023027"/>
    </source>
</evidence>
<feature type="active site" evidence="4">
    <location>
        <position position="279"/>
    </location>
</feature>
<dbReference type="EMBL" id="BATM01000037">
    <property type="protein sequence ID" value="GAD80590.1"/>
    <property type="molecule type" value="Genomic_DNA"/>
</dbReference>
<dbReference type="InterPro" id="IPR016161">
    <property type="entry name" value="Ald_DH/histidinol_DH"/>
</dbReference>
<dbReference type="STRING" id="1219080.VEZ01S_37_01550"/>
<evidence type="ECO:0000256" key="4">
    <source>
        <dbReference type="HAMAP-Rule" id="MF_01174"/>
    </source>
</evidence>